<dbReference type="EMBL" id="BAAAQK010000029">
    <property type="protein sequence ID" value="GAA1879972.1"/>
    <property type="molecule type" value="Genomic_DNA"/>
</dbReference>
<comment type="caution">
    <text evidence="1">The sequence shown here is derived from an EMBL/GenBank/DDBJ whole genome shotgun (WGS) entry which is preliminary data.</text>
</comment>
<accession>A0ABN2NQ01</accession>
<name>A0ABN2NQ01_9PSEU</name>
<proteinExistence type="predicted"/>
<evidence type="ECO:0000313" key="2">
    <source>
        <dbReference type="Proteomes" id="UP001500449"/>
    </source>
</evidence>
<organism evidence="1 2">
    <name type="scientific">Pseudonocardia ailaonensis</name>
    <dbReference type="NCBI Taxonomy" id="367279"/>
    <lineage>
        <taxon>Bacteria</taxon>
        <taxon>Bacillati</taxon>
        <taxon>Actinomycetota</taxon>
        <taxon>Actinomycetes</taxon>
        <taxon>Pseudonocardiales</taxon>
        <taxon>Pseudonocardiaceae</taxon>
        <taxon>Pseudonocardia</taxon>
    </lineage>
</organism>
<dbReference type="Proteomes" id="UP001500449">
    <property type="component" value="Unassembled WGS sequence"/>
</dbReference>
<keyword evidence="2" id="KW-1185">Reference proteome</keyword>
<sequence length="59" mass="6103">MTAAISVAVIVVRSAVNAESTASARVIAWDPRGEVPSSIGPPSVRTDPRTALTHLMMAS</sequence>
<protein>
    <submittedName>
        <fullName evidence="1">Uncharacterized protein</fullName>
    </submittedName>
</protein>
<gene>
    <name evidence="1" type="ORF">GCM10009836_71670</name>
</gene>
<reference evidence="1 2" key="1">
    <citation type="journal article" date="2019" name="Int. J. Syst. Evol. Microbiol.">
        <title>The Global Catalogue of Microorganisms (GCM) 10K type strain sequencing project: providing services to taxonomists for standard genome sequencing and annotation.</title>
        <authorList>
            <consortium name="The Broad Institute Genomics Platform"/>
            <consortium name="The Broad Institute Genome Sequencing Center for Infectious Disease"/>
            <person name="Wu L."/>
            <person name="Ma J."/>
        </authorList>
    </citation>
    <scope>NUCLEOTIDE SEQUENCE [LARGE SCALE GENOMIC DNA]</scope>
    <source>
        <strain evidence="1 2">JCM 16009</strain>
    </source>
</reference>
<evidence type="ECO:0000313" key="1">
    <source>
        <dbReference type="EMBL" id="GAA1879972.1"/>
    </source>
</evidence>